<dbReference type="AlphaFoldDB" id="A0A7J5BEY7"/>
<protein>
    <submittedName>
        <fullName evidence="1">Ornithine cyclodeaminase family protein</fullName>
    </submittedName>
</protein>
<dbReference type="OrthoDB" id="4311033at2"/>
<reference evidence="1 2" key="1">
    <citation type="submission" date="2019-09" db="EMBL/GenBank/DDBJ databases">
        <title>Phylogeny of genus Pseudoclavibacter and closely related genus.</title>
        <authorList>
            <person name="Li Y."/>
        </authorList>
    </citation>
    <scope>NUCLEOTIDE SEQUENCE [LARGE SCALE GENOMIC DNA]</scope>
    <source>
        <strain evidence="1 2">KCTC 13959</strain>
    </source>
</reference>
<name>A0A7J5BEY7_9MICO</name>
<keyword evidence="2" id="KW-1185">Reference proteome</keyword>
<dbReference type="Gene3D" id="3.30.1780.10">
    <property type="entry name" value="ornithine cyclodeaminase, domain 1"/>
    <property type="match status" value="1"/>
</dbReference>
<dbReference type="InterPro" id="IPR003462">
    <property type="entry name" value="ODC_Mu_crystall"/>
</dbReference>
<dbReference type="SUPFAM" id="SSF51735">
    <property type="entry name" value="NAD(P)-binding Rossmann-fold domains"/>
    <property type="match status" value="1"/>
</dbReference>
<dbReference type="PIRSF" id="PIRSF001439">
    <property type="entry name" value="CryM"/>
    <property type="match status" value="1"/>
</dbReference>
<dbReference type="GO" id="GO:0005737">
    <property type="term" value="C:cytoplasm"/>
    <property type="evidence" value="ECO:0007669"/>
    <property type="project" value="TreeGrafter"/>
</dbReference>
<comment type="caution">
    <text evidence="1">The sequence shown here is derived from an EMBL/GenBank/DDBJ whole genome shotgun (WGS) entry which is preliminary data.</text>
</comment>
<dbReference type="Proteomes" id="UP000433493">
    <property type="component" value="Unassembled WGS sequence"/>
</dbReference>
<evidence type="ECO:0000313" key="2">
    <source>
        <dbReference type="Proteomes" id="UP000433493"/>
    </source>
</evidence>
<dbReference type="PANTHER" id="PTHR13812">
    <property type="entry name" value="KETIMINE REDUCTASE MU-CRYSTALLIN"/>
    <property type="match status" value="1"/>
</dbReference>
<dbReference type="Pfam" id="PF02423">
    <property type="entry name" value="OCD_Mu_crystall"/>
    <property type="match status" value="1"/>
</dbReference>
<proteinExistence type="predicted"/>
<dbReference type="InterPro" id="IPR023401">
    <property type="entry name" value="ODC_N"/>
</dbReference>
<dbReference type="InterPro" id="IPR036291">
    <property type="entry name" value="NAD(P)-bd_dom_sf"/>
</dbReference>
<dbReference type="PANTHER" id="PTHR13812:SF19">
    <property type="entry name" value="KETIMINE REDUCTASE MU-CRYSTALLIN"/>
    <property type="match status" value="1"/>
</dbReference>
<sequence>MHKVSRHRAALPSHRIEGTPVSFPHITTQHIRKHVTYQNAIDALREALLADVDPAEDFDRKILGLPDGKQLLFMPSQSSRWVGSKLISVNPNNTARNKSRVQGLYLLMDADTTTPQVVIDGNELTSIRAAAVSMLVADIVLGRDPGELLVYGYGAQARSHTLALKEIRPRMGRLIVHGRRPERAEMFAANASEHGWFARTGCAVDPDVAAGQSDVIVTATGASEPLFDSEAVRPGTLVLAIGSHNHDQRELDSKLIARSNVVVEDVNTAMREAGDIVLAAKEGAITAEELIPLRDLIRGERKLDSSKPTVFKSVGMSWEDLVVAGEIYERVPTAALR</sequence>
<organism evidence="1 2">
    <name type="scientific">Gulosibacter chungangensis</name>
    <dbReference type="NCBI Taxonomy" id="979746"/>
    <lineage>
        <taxon>Bacteria</taxon>
        <taxon>Bacillati</taxon>
        <taxon>Actinomycetota</taxon>
        <taxon>Actinomycetes</taxon>
        <taxon>Micrococcales</taxon>
        <taxon>Microbacteriaceae</taxon>
        <taxon>Gulosibacter</taxon>
    </lineage>
</organism>
<evidence type="ECO:0000313" key="1">
    <source>
        <dbReference type="EMBL" id="KAB1644728.1"/>
    </source>
</evidence>
<gene>
    <name evidence="1" type="ORF">F8O05_00130</name>
</gene>
<accession>A0A7J5BEY7</accession>
<dbReference type="Gene3D" id="3.40.50.720">
    <property type="entry name" value="NAD(P)-binding Rossmann-like Domain"/>
    <property type="match status" value="1"/>
</dbReference>
<dbReference type="EMBL" id="WBKB01000001">
    <property type="protein sequence ID" value="KAB1644728.1"/>
    <property type="molecule type" value="Genomic_DNA"/>
</dbReference>